<evidence type="ECO:0000313" key="1">
    <source>
        <dbReference type="EMBL" id="NML11252.1"/>
    </source>
</evidence>
<organism evidence="1 2">
    <name type="scientific">Sphingobium psychrophilum</name>
    <dbReference type="NCBI Taxonomy" id="2728834"/>
    <lineage>
        <taxon>Bacteria</taxon>
        <taxon>Pseudomonadati</taxon>
        <taxon>Pseudomonadota</taxon>
        <taxon>Alphaproteobacteria</taxon>
        <taxon>Sphingomonadales</taxon>
        <taxon>Sphingomonadaceae</taxon>
        <taxon>Sphingobium</taxon>
    </lineage>
</organism>
<name>A0A7X9WWM3_9SPHN</name>
<dbReference type="AlphaFoldDB" id="A0A7X9WWM3"/>
<protein>
    <submittedName>
        <fullName evidence="1">Uncharacterized protein</fullName>
    </submittedName>
</protein>
<dbReference type="EMBL" id="JABBFV010000009">
    <property type="protein sequence ID" value="NML11252.1"/>
    <property type="molecule type" value="Genomic_DNA"/>
</dbReference>
<accession>A0A7X9WWM3</accession>
<proteinExistence type="predicted"/>
<sequence>MASPRALLARVARLEQARIAPRSLFEREYGSFDAFEVEARAGMAAGVLDTRDMPAILNSIRRWHVEGLWRR</sequence>
<evidence type="ECO:0000313" key="2">
    <source>
        <dbReference type="Proteomes" id="UP000519023"/>
    </source>
</evidence>
<comment type="caution">
    <text evidence="1">The sequence shown here is derived from an EMBL/GenBank/DDBJ whole genome shotgun (WGS) entry which is preliminary data.</text>
</comment>
<keyword evidence="2" id="KW-1185">Reference proteome</keyword>
<reference evidence="1 2" key="1">
    <citation type="submission" date="2020-04" db="EMBL/GenBank/DDBJ databases">
        <title>Sphingobium sp. AR-3-1 isolated from Arctic soil.</title>
        <authorList>
            <person name="Dahal R.H."/>
            <person name="Chaudhary D.K."/>
        </authorList>
    </citation>
    <scope>NUCLEOTIDE SEQUENCE [LARGE SCALE GENOMIC DNA]</scope>
    <source>
        <strain evidence="1 2">AR-3-1</strain>
    </source>
</reference>
<dbReference type="Proteomes" id="UP000519023">
    <property type="component" value="Unassembled WGS sequence"/>
</dbReference>
<dbReference type="RefSeq" id="WP_088185176.1">
    <property type="nucleotide sequence ID" value="NZ_JABBFV010000009.1"/>
</dbReference>
<gene>
    <name evidence="1" type="ORF">HHL08_14045</name>
</gene>